<keyword evidence="3" id="KW-1185">Reference proteome</keyword>
<dbReference type="AlphaFoldDB" id="B3S186"/>
<feature type="compositionally biased region" description="Low complexity" evidence="1">
    <location>
        <begin position="196"/>
        <end position="218"/>
    </location>
</feature>
<feature type="compositionally biased region" description="Low complexity" evidence="1">
    <location>
        <begin position="244"/>
        <end position="254"/>
    </location>
</feature>
<feature type="region of interest" description="Disordered" evidence="1">
    <location>
        <begin position="58"/>
        <end position="128"/>
    </location>
</feature>
<evidence type="ECO:0000313" key="2">
    <source>
        <dbReference type="EMBL" id="EDV23519.1"/>
    </source>
</evidence>
<protein>
    <submittedName>
        <fullName evidence="2">Uncharacterized protein</fullName>
    </submittedName>
</protein>
<dbReference type="EMBL" id="DS985247">
    <property type="protein sequence ID" value="EDV23519.1"/>
    <property type="molecule type" value="Genomic_DNA"/>
</dbReference>
<accession>B3S186</accession>
<gene>
    <name evidence="2" type="ORF">TRIADDRAFT_58236</name>
</gene>
<reference evidence="2 3" key="1">
    <citation type="journal article" date="2008" name="Nature">
        <title>The Trichoplax genome and the nature of placozoans.</title>
        <authorList>
            <person name="Srivastava M."/>
            <person name="Begovic E."/>
            <person name="Chapman J."/>
            <person name="Putnam N.H."/>
            <person name="Hellsten U."/>
            <person name="Kawashima T."/>
            <person name="Kuo A."/>
            <person name="Mitros T."/>
            <person name="Salamov A."/>
            <person name="Carpenter M.L."/>
            <person name="Signorovitch A.Y."/>
            <person name="Moreno M.A."/>
            <person name="Kamm K."/>
            <person name="Grimwood J."/>
            <person name="Schmutz J."/>
            <person name="Shapiro H."/>
            <person name="Grigoriev I.V."/>
            <person name="Buss L.W."/>
            <person name="Schierwater B."/>
            <person name="Dellaporta S.L."/>
            <person name="Rokhsar D.S."/>
        </authorList>
    </citation>
    <scope>NUCLEOTIDE SEQUENCE [LARGE SCALE GENOMIC DNA]</scope>
    <source>
        <strain evidence="2 3">Grell-BS-1999</strain>
    </source>
</reference>
<dbReference type="Proteomes" id="UP000009022">
    <property type="component" value="Unassembled WGS sequence"/>
</dbReference>
<feature type="compositionally biased region" description="Low complexity" evidence="1">
    <location>
        <begin position="82"/>
        <end position="109"/>
    </location>
</feature>
<dbReference type="CTD" id="6755321"/>
<feature type="compositionally biased region" description="Basic and acidic residues" evidence="1">
    <location>
        <begin position="64"/>
        <end position="80"/>
    </location>
</feature>
<name>B3S186_TRIAD</name>
<feature type="compositionally biased region" description="Polar residues" evidence="1">
    <location>
        <begin position="228"/>
        <end position="243"/>
    </location>
</feature>
<dbReference type="RefSeq" id="XP_002114429.1">
    <property type="nucleotide sequence ID" value="XM_002114393.1"/>
</dbReference>
<dbReference type="HOGENOM" id="CLU_693241_0_0_1"/>
<organism evidence="2 3">
    <name type="scientific">Trichoplax adhaerens</name>
    <name type="common">Trichoplax reptans</name>
    <dbReference type="NCBI Taxonomy" id="10228"/>
    <lineage>
        <taxon>Eukaryota</taxon>
        <taxon>Metazoa</taxon>
        <taxon>Placozoa</taxon>
        <taxon>Uniplacotomia</taxon>
        <taxon>Trichoplacea</taxon>
        <taxon>Trichoplacidae</taxon>
        <taxon>Trichoplax</taxon>
    </lineage>
</organism>
<feature type="region of interest" description="Disordered" evidence="1">
    <location>
        <begin position="196"/>
        <end position="258"/>
    </location>
</feature>
<feature type="region of interest" description="Disordered" evidence="1">
    <location>
        <begin position="352"/>
        <end position="372"/>
    </location>
</feature>
<evidence type="ECO:0000313" key="3">
    <source>
        <dbReference type="Proteomes" id="UP000009022"/>
    </source>
</evidence>
<dbReference type="GeneID" id="6755321"/>
<evidence type="ECO:0000256" key="1">
    <source>
        <dbReference type="SAM" id="MobiDB-lite"/>
    </source>
</evidence>
<sequence length="398" mass="45360">MNSKSIPAIDSNHAFAVCNKNNKQDLQLRNRLSDYDKEMSKKLRDILSDQKSLIAQLNRINAKNNDEDTEKQRQSTDNDGKSLLSSPSTAPTLDNKVQQQQQKQQQRLQTMKSSPVQQRRKKGFLIKQDSESSILVKHRFSTDEESPTMIRQTTIISHRHPKLKADEQLRNRSSSFDTFREYDKTSRLPHLARITSSLHHQSSLRSSSSTSSSTSSLHSIHEHRPRSLSDQNSPLENLNNKTISLSSPSSSTSSAHLTNERRAYSLNEQHASAEMENKLQDKSKDDIEINYKDQDNGLSHRRTISAIVDQTFNNINTPAKNSPLLNRRNENLLKAAHHWRLRSLQQRNKAVSFKGSNGNDPKTNLVSSSNGIKGVMEQPPRYLRCNLEIEEVDVFDDI</sequence>
<dbReference type="KEGG" id="tad:TRIADDRAFT_58236"/>
<feature type="compositionally biased region" description="Polar residues" evidence="1">
    <location>
        <begin position="352"/>
        <end position="371"/>
    </location>
</feature>
<dbReference type="InParanoid" id="B3S186"/>
<proteinExistence type="predicted"/>